<name>A0A0F9JER6_9ZZZZ</name>
<evidence type="ECO:0000313" key="1">
    <source>
        <dbReference type="EMBL" id="KKM68128.1"/>
    </source>
</evidence>
<dbReference type="EMBL" id="LAZR01010222">
    <property type="protein sequence ID" value="KKM68128.1"/>
    <property type="molecule type" value="Genomic_DNA"/>
</dbReference>
<organism evidence="1">
    <name type="scientific">marine sediment metagenome</name>
    <dbReference type="NCBI Taxonomy" id="412755"/>
    <lineage>
        <taxon>unclassified sequences</taxon>
        <taxon>metagenomes</taxon>
        <taxon>ecological metagenomes</taxon>
    </lineage>
</organism>
<feature type="non-terminal residue" evidence="1">
    <location>
        <position position="280"/>
    </location>
</feature>
<gene>
    <name evidence="1" type="ORF">LCGC14_1463930</name>
</gene>
<sequence length="280" mass="31051">MTDKNKDVMSETKNLTTWNKLRTPPSEALKEIRGGRLSGYTDISPMWRFQIMTETFGPCGIGWVYEVLRMWTDGQDKDSISSAPEICVFCDIRLKYKVGDDWSEWVPGTGGSKLAAQERNGMHISDECYKMSLTDALSVAMKAIGVGADVYMGKLSHNGSTNGSSPQTKYSAQQPGEEKKFLMCPVCKKESVMEGKKEFGGGYVCWKKSKVGGCGAKFKTLEDVNDPSGSRIAELVGRIHEAEAEFKKIGASEQYRGLLDEFKIDKAEDLEDEDVGDKLM</sequence>
<accession>A0A0F9JER6</accession>
<dbReference type="AlphaFoldDB" id="A0A0F9JER6"/>
<reference evidence="1" key="1">
    <citation type="journal article" date="2015" name="Nature">
        <title>Complex archaea that bridge the gap between prokaryotes and eukaryotes.</title>
        <authorList>
            <person name="Spang A."/>
            <person name="Saw J.H."/>
            <person name="Jorgensen S.L."/>
            <person name="Zaremba-Niedzwiedzka K."/>
            <person name="Martijn J."/>
            <person name="Lind A.E."/>
            <person name="van Eijk R."/>
            <person name="Schleper C."/>
            <person name="Guy L."/>
            <person name="Ettema T.J."/>
        </authorList>
    </citation>
    <scope>NUCLEOTIDE SEQUENCE</scope>
</reference>
<proteinExistence type="predicted"/>
<protein>
    <submittedName>
        <fullName evidence="1">Uncharacterized protein</fullName>
    </submittedName>
</protein>
<comment type="caution">
    <text evidence="1">The sequence shown here is derived from an EMBL/GenBank/DDBJ whole genome shotgun (WGS) entry which is preliminary data.</text>
</comment>